<dbReference type="EMBL" id="KQ257461">
    <property type="protein sequence ID" value="KNC98299.1"/>
    <property type="molecule type" value="Genomic_DNA"/>
</dbReference>
<evidence type="ECO:0000313" key="8">
    <source>
        <dbReference type="EMBL" id="KNC98299.1"/>
    </source>
</evidence>
<dbReference type="FunFam" id="3.40.850.10:FF:000080">
    <property type="entry name" value="Kinesin-like protein"/>
    <property type="match status" value="1"/>
</dbReference>
<dbReference type="GO" id="GO:0005524">
    <property type="term" value="F:ATP binding"/>
    <property type="evidence" value="ECO:0007669"/>
    <property type="project" value="UniProtKB-UniRule"/>
</dbReference>
<dbReference type="Pfam" id="PF00225">
    <property type="entry name" value="Kinesin"/>
    <property type="match status" value="1"/>
</dbReference>
<evidence type="ECO:0000259" key="7">
    <source>
        <dbReference type="PROSITE" id="PS50067"/>
    </source>
</evidence>
<gene>
    <name evidence="8" type="ORF">SPPG_06694</name>
</gene>
<dbReference type="SUPFAM" id="SSF52540">
    <property type="entry name" value="P-loop containing nucleoside triphosphate hydrolases"/>
    <property type="match status" value="1"/>
</dbReference>
<dbReference type="AlphaFoldDB" id="A0A0L0HBP7"/>
<keyword evidence="4" id="KW-0493">Microtubule</keyword>
<dbReference type="OMA" id="IHFKLMK"/>
<dbReference type="InterPro" id="IPR001752">
    <property type="entry name" value="Kinesin_motor_dom"/>
</dbReference>
<dbReference type="PANTHER" id="PTHR47969:SF33">
    <property type="entry name" value="KINESIN-LIKE PROTEIN"/>
    <property type="match status" value="1"/>
</dbReference>
<dbReference type="Gene3D" id="3.40.850.10">
    <property type="entry name" value="Kinesin motor domain"/>
    <property type="match status" value="1"/>
</dbReference>
<feature type="region of interest" description="Disordered" evidence="6">
    <location>
        <begin position="1"/>
        <end position="38"/>
    </location>
</feature>
<dbReference type="GO" id="GO:0007018">
    <property type="term" value="P:microtubule-based movement"/>
    <property type="evidence" value="ECO:0007669"/>
    <property type="project" value="InterPro"/>
</dbReference>
<dbReference type="PANTHER" id="PTHR47969">
    <property type="entry name" value="CHROMOSOME-ASSOCIATED KINESIN KIF4A-RELATED"/>
    <property type="match status" value="1"/>
</dbReference>
<dbReference type="GO" id="GO:0005874">
    <property type="term" value="C:microtubule"/>
    <property type="evidence" value="ECO:0007669"/>
    <property type="project" value="UniProtKB-KW"/>
</dbReference>
<organism evidence="8 9">
    <name type="scientific">Spizellomyces punctatus (strain DAOM BR117)</name>
    <dbReference type="NCBI Taxonomy" id="645134"/>
    <lineage>
        <taxon>Eukaryota</taxon>
        <taxon>Fungi</taxon>
        <taxon>Fungi incertae sedis</taxon>
        <taxon>Chytridiomycota</taxon>
        <taxon>Chytridiomycota incertae sedis</taxon>
        <taxon>Chytridiomycetes</taxon>
        <taxon>Spizellomycetales</taxon>
        <taxon>Spizellomycetaceae</taxon>
        <taxon>Spizellomyces</taxon>
    </lineage>
</organism>
<feature type="compositionally biased region" description="Basic and acidic residues" evidence="6">
    <location>
        <begin position="511"/>
        <end position="526"/>
    </location>
</feature>
<keyword evidence="1 3" id="KW-0547">Nucleotide-binding</keyword>
<evidence type="ECO:0000313" key="9">
    <source>
        <dbReference type="Proteomes" id="UP000053201"/>
    </source>
</evidence>
<dbReference type="GO" id="GO:0051231">
    <property type="term" value="P:spindle elongation"/>
    <property type="evidence" value="ECO:0007669"/>
    <property type="project" value="TreeGrafter"/>
</dbReference>
<feature type="coiled-coil region" evidence="5">
    <location>
        <begin position="416"/>
        <end position="443"/>
    </location>
</feature>
<proteinExistence type="inferred from homology"/>
<keyword evidence="9" id="KW-1185">Reference proteome</keyword>
<reference evidence="8 9" key="1">
    <citation type="submission" date="2009-08" db="EMBL/GenBank/DDBJ databases">
        <title>The Genome Sequence of Spizellomyces punctatus strain DAOM BR117.</title>
        <authorList>
            <consortium name="The Broad Institute Genome Sequencing Platform"/>
            <person name="Russ C."/>
            <person name="Cuomo C."/>
            <person name="Shea T."/>
            <person name="Young S.K."/>
            <person name="Zeng Q."/>
            <person name="Koehrsen M."/>
            <person name="Haas B."/>
            <person name="Borodovsky M."/>
            <person name="Guigo R."/>
            <person name="Alvarado L."/>
            <person name="Berlin A."/>
            <person name="Bochicchio J."/>
            <person name="Borenstein D."/>
            <person name="Chapman S."/>
            <person name="Chen Z."/>
            <person name="Engels R."/>
            <person name="Freedman E."/>
            <person name="Gellesch M."/>
            <person name="Goldberg J."/>
            <person name="Griggs A."/>
            <person name="Gujja S."/>
            <person name="Heiman D."/>
            <person name="Hepburn T."/>
            <person name="Howarth C."/>
            <person name="Jen D."/>
            <person name="Larson L."/>
            <person name="Lewis B."/>
            <person name="Mehta T."/>
            <person name="Park D."/>
            <person name="Pearson M."/>
            <person name="Roberts A."/>
            <person name="Saif S."/>
            <person name="Shenoy N."/>
            <person name="Sisk P."/>
            <person name="Stolte C."/>
            <person name="Sykes S."/>
            <person name="Thomson T."/>
            <person name="Walk T."/>
            <person name="White J."/>
            <person name="Yandava C."/>
            <person name="Burger G."/>
            <person name="Gray M.W."/>
            <person name="Holland P.W.H."/>
            <person name="King N."/>
            <person name="Lang F.B.F."/>
            <person name="Roger A.J."/>
            <person name="Ruiz-Trillo I."/>
            <person name="Lander E."/>
            <person name="Nusbaum C."/>
        </authorList>
    </citation>
    <scope>NUCLEOTIDE SEQUENCE [LARGE SCALE GENOMIC DNA]</scope>
    <source>
        <strain evidence="8 9">DAOM BR117</strain>
    </source>
</reference>
<dbReference type="RefSeq" id="XP_016606338.1">
    <property type="nucleotide sequence ID" value="XM_016754896.1"/>
</dbReference>
<sequence length="621" mass="68483">MDPAHFNHPPSGSPVASSPRDGHYTHATSSPYVNYRGNLTDTARSTSSSHYSAFSSHSAKSATKDENIHVVVRFRPPSSASKRPGSNEIVICGEDRQTLQMITANGERRQLTFDQIFDANCLQADVFENSGVKDLVIRALDGYATTVFAFGQTGSGKSFTMTGPPGAEMDLDRSGIILRALQFLFAQISARPDITYTVRAAYLEIYNEHVHDLLSPSTASSLTVRYSASRGFYVENLLVLECHALGDCVAVLQEGLRNRTTRAHQLNEYSSRSHAMMTLYIDSERADPEGGLPLRQHGKISFVDLAGSEKVKESKTTGDMLTETFNINKSLLTLGNCISALSDPRKRNGHIPYRDSNLTRLLADSLGGSGLALMIACISSSPHHSNETLKTLRYAQRAKRIQNRPAMHIEPRDEVVNSLKREIDQLRRENQHLKAMLSQGEIARPHEGEFGVQSGVHLPQIAQVVSYTNHAAPERSSVKHPVSGQTNQTGRGLHASIPASKVRGGKGSKVARSESKLQRSPAERKPMNASPSRYSMHPPQAASRTMPSGGAMLSPNNQPSMVPEMWYPQWHEQPMSPMMPYPPVYQYPINSPSDAAQIRQRISQDVHALNNQIALMEGRRR</sequence>
<protein>
    <recommendedName>
        <fullName evidence="4">Kinesin-like protein</fullName>
    </recommendedName>
</protein>
<feature type="compositionally biased region" description="Polar residues" evidence="6">
    <location>
        <begin position="26"/>
        <end position="38"/>
    </location>
</feature>
<dbReference type="EMBL" id="KQ257461">
    <property type="protein sequence ID" value="KNC98298.1"/>
    <property type="molecule type" value="Genomic_DNA"/>
</dbReference>
<dbReference type="GO" id="GO:0008017">
    <property type="term" value="F:microtubule binding"/>
    <property type="evidence" value="ECO:0007669"/>
    <property type="project" value="InterPro"/>
</dbReference>
<dbReference type="RefSeq" id="XP_016606340.1">
    <property type="nucleotide sequence ID" value="XM_016754898.1"/>
</dbReference>
<dbReference type="OrthoDB" id="3176171at2759"/>
<dbReference type="InterPro" id="IPR027417">
    <property type="entry name" value="P-loop_NTPase"/>
</dbReference>
<dbReference type="PROSITE" id="PS00411">
    <property type="entry name" value="KINESIN_MOTOR_1"/>
    <property type="match status" value="1"/>
</dbReference>
<dbReference type="InterPro" id="IPR019821">
    <property type="entry name" value="Kinesin_motor_CS"/>
</dbReference>
<name>A0A0L0HBP7_SPIPD</name>
<dbReference type="STRING" id="645134.A0A0L0HBP7"/>
<keyword evidence="5" id="KW-0175">Coiled coil</keyword>
<feature type="region of interest" description="Disordered" evidence="6">
    <location>
        <begin position="470"/>
        <end position="557"/>
    </location>
</feature>
<dbReference type="SMART" id="SM00129">
    <property type="entry name" value="KISc"/>
    <property type="match status" value="1"/>
</dbReference>
<dbReference type="CDD" id="cd00106">
    <property type="entry name" value="KISc"/>
    <property type="match status" value="1"/>
</dbReference>
<accession>A0A0L0HBP7</accession>
<dbReference type="VEuPathDB" id="FungiDB:SPPG_06694"/>
<dbReference type="GO" id="GO:0005875">
    <property type="term" value="C:microtubule associated complex"/>
    <property type="evidence" value="ECO:0007669"/>
    <property type="project" value="TreeGrafter"/>
</dbReference>
<dbReference type="eggNOG" id="KOG4280">
    <property type="taxonomic scope" value="Eukaryota"/>
</dbReference>
<dbReference type="PRINTS" id="PR00380">
    <property type="entry name" value="KINESINHEAVY"/>
</dbReference>
<evidence type="ECO:0000256" key="5">
    <source>
        <dbReference type="SAM" id="Coils"/>
    </source>
</evidence>
<feature type="domain" description="Kinesin motor" evidence="7">
    <location>
        <begin position="67"/>
        <end position="401"/>
    </location>
</feature>
<dbReference type="RefSeq" id="XP_016606339.1">
    <property type="nucleotide sequence ID" value="XM_016754897.1"/>
</dbReference>
<dbReference type="EMBL" id="KQ257461">
    <property type="protein sequence ID" value="KNC98300.1"/>
    <property type="molecule type" value="Genomic_DNA"/>
</dbReference>
<dbReference type="InterPro" id="IPR036961">
    <property type="entry name" value="Kinesin_motor_dom_sf"/>
</dbReference>
<evidence type="ECO:0000256" key="6">
    <source>
        <dbReference type="SAM" id="MobiDB-lite"/>
    </source>
</evidence>
<dbReference type="GO" id="GO:0003777">
    <property type="term" value="F:microtubule motor activity"/>
    <property type="evidence" value="ECO:0007669"/>
    <property type="project" value="InterPro"/>
</dbReference>
<evidence type="ECO:0000256" key="1">
    <source>
        <dbReference type="ARBA" id="ARBA00022741"/>
    </source>
</evidence>
<keyword evidence="3 4" id="KW-0505">Motor protein</keyword>
<evidence type="ECO:0000256" key="2">
    <source>
        <dbReference type="ARBA" id="ARBA00022840"/>
    </source>
</evidence>
<dbReference type="InterPro" id="IPR027640">
    <property type="entry name" value="Kinesin-like_fam"/>
</dbReference>
<evidence type="ECO:0000256" key="3">
    <source>
        <dbReference type="PROSITE-ProRule" id="PRU00283"/>
    </source>
</evidence>
<comment type="similarity">
    <text evidence="3 4">Belongs to the TRAFAC class myosin-kinesin ATPase superfamily. Kinesin family.</text>
</comment>
<keyword evidence="2 3" id="KW-0067">ATP-binding</keyword>
<evidence type="ECO:0000256" key="4">
    <source>
        <dbReference type="RuleBase" id="RU000394"/>
    </source>
</evidence>
<feature type="binding site" evidence="3">
    <location>
        <begin position="151"/>
        <end position="158"/>
    </location>
    <ligand>
        <name>ATP</name>
        <dbReference type="ChEBI" id="CHEBI:30616"/>
    </ligand>
</feature>
<dbReference type="PROSITE" id="PS50067">
    <property type="entry name" value="KINESIN_MOTOR_2"/>
    <property type="match status" value="1"/>
</dbReference>
<dbReference type="GO" id="GO:0007052">
    <property type="term" value="P:mitotic spindle organization"/>
    <property type="evidence" value="ECO:0007669"/>
    <property type="project" value="TreeGrafter"/>
</dbReference>
<dbReference type="GeneID" id="27689983"/>
<dbReference type="Proteomes" id="UP000053201">
    <property type="component" value="Unassembled WGS sequence"/>
</dbReference>